<evidence type="ECO:0000256" key="3">
    <source>
        <dbReference type="SAM" id="MobiDB-lite"/>
    </source>
</evidence>
<sequence length="365" mass="40594">MAVFKKALQEPPLLFLDGSAAQKQQETGSSPHIGYFGGLQREVYYYADEKITIAEGLDSYAGMIWPAALALCHYLDSHRQQLDLVDKAVLEIGAGTGLVSVVAALLGAWVTATDLPVALNNLRANVMRNTRGRCRHPPRVAALAWGHDLESAYPASACRYDYILAADVVYHHDFLKELLDTMKHLCRPGTTLIWANKVRFEGDLRFTQDFQRTFHTSLLVEDGEMKIFAATCRDEEEGVVKMELLMGEEEREESEDEESGKLHAEEELDSTEELPVSETERGDDGGVNEHEKEWEIITIEDDQCKENKQKVMEVTGRSLNSKTKSSLQISNSSAPTACPGSSVPTSTANLLFLSRWENPSGPDRT</sequence>
<dbReference type="InterPro" id="IPR019410">
    <property type="entry name" value="Methyltransf_16"/>
</dbReference>
<name>Q4SHY8_TETNG</name>
<keyword evidence="1" id="KW-0489">Methyltransferase</keyword>
<feature type="region of interest" description="Disordered" evidence="3">
    <location>
        <begin position="248"/>
        <end position="290"/>
    </location>
</feature>
<dbReference type="EMBL" id="CAAE01014581">
    <property type="protein sequence ID" value="CAF99744.1"/>
    <property type="molecule type" value="Genomic_DNA"/>
</dbReference>
<reference evidence="4" key="1">
    <citation type="journal article" date="2004" name="Nature">
        <title>Genome duplication in the teleost fish Tetraodon nigroviridis reveals the early vertebrate proto-karyotype.</title>
        <authorList>
            <person name="Jaillon O."/>
            <person name="Aury J.-M."/>
            <person name="Brunet F."/>
            <person name="Petit J.-L."/>
            <person name="Stange-Thomann N."/>
            <person name="Mauceli E."/>
            <person name="Bouneau L."/>
            <person name="Fischer C."/>
            <person name="Ozouf-Costaz C."/>
            <person name="Bernot A."/>
            <person name="Nicaud S."/>
            <person name="Jaffe D."/>
            <person name="Fisher S."/>
            <person name="Lutfalla G."/>
            <person name="Dossat C."/>
            <person name="Segurens B."/>
            <person name="Dasilva C."/>
            <person name="Salanoubat M."/>
            <person name="Levy M."/>
            <person name="Boudet N."/>
            <person name="Castellano S."/>
            <person name="Anthouard V."/>
            <person name="Jubin C."/>
            <person name="Castelli V."/>
            <person name="Katinka M."/>
            <person name="Vacherie B."/>
            <person name="Biemont C."/>
            <person name="Skalli Z."/>
            <person name="Cattolico L."/>
            <person name="Poulain J."/>
            <person name="De Berardinis V."/>
            <person name="Cruaud C."/>
            <person name="Duprat S."/>
            <person name="Brottier P."/>
            <person name="Coutanceau J.-P."/>
            <person name="Gouzy J."/>
            <person name="Parra G."/>
            <person name="Lardier G."/>
            <person name="Chapple C."/>
            <person name="McKernan K.J."/>
            <person name="McEwan P."/>
            <person name="Bosak S."/>
            <person name="Kellis M."/>
            <person name="Volff J.-N."/>
            <person name="Guigo R."/>
            <person name="Zody M.C."/>
            <person name="Mesirov J."/>
            <person name="Lindblad-Toh K."/>
            <person name="Birren B."/>
            <person name="Nusbaum C."/>
            <person name="Kahn D."/>
            <person name="Robinson-Rechavi M."/>
            <person name="Laudet V."/>
            <person name="Schachter V."/>
            <person name="Quetier F."/>
            <person name="Saurin W."/>
            <person name="Scarpelli C."/>
            <person name="Wincker P."/>
            <person name="Lander E.S."/>
            <person name="Weissenbach J."/>
            <person name="Roest Crollius H."/>
        </authorList>
    </citation>
    <scope>NUCLEOTIDE SEQUENCE [LARGE SCALE GENOMIC DNA]</scope>
</reference>
<dbReference type="GO" id="GO:0008168">
    <property type="term" value="F:methyltransferase activity"/>
    <property type="evidence" value="ECO:0007669"/>
    <property type="project" value="UniProtKB-KW"/>
</dbReference>
<dbReference type="KEGG" id="tng:GSTEN00017926G001"/>
<proteinExistence type="predicted"/>
<comment type="caution">
    <text evidence="4">The sequence shown here is derived from an EMBL/GenBank/DDBJ whole genome shotgun (WGS) entry which is preliminary data.</text>
</comment>
<gene>
    <name evidence="4" type="ORF">GSTENG00017926001</name>
</gene>
<dbReference type="PANTHER" id="PTHR14614:SF13">
    <property type="entry name" value="PROTEIN-LYSINE METHYLTRANSFERASE METTL21C"/>
    <property type="match status" value="1"/>
</dbReference>
<dbReference type="InterPro" id="IPR029063">
    <property type="entry name" value="SAM-dependent_MTases_sf"/>
</dbReference>
<organism evidence="4">
    <name type="scientific">Tetraodon nigroviridis</name>
    <name type="common">Spotted green pufferfish</name>
    <name type="synonym">Chelonodon nigroviridis</name>
    <dbReference type="NCBI Taxonomy" id="99883"/>
    <lineage>
        <taxon>Eukaryota</taxon>
        <taxon>Metazoa</taxon>
        <taxon>Chordata</taxon>
        <taxon>Craniata</taxon>
        <taxon>Vertebrata</taxon>
        <taxon>Euteleostomi</taxon>
        <taxon>Actinopterygii</taxon>
        <taxon>Neopterygii</taxon>
        <taxon>Teleostei</taxon>
        <taxon>Neoteleostei</taxon>
        <taxon>Acanthomorphata</taxon>
        <taxon>Eupercaria</taxon>
        <taxon>Tetraodontiformes</taxon>
        <taxon>Tetradontoidea</taxon>
        <taxon>Tetraodontidae</taxon>
        <taxon>Tetraodon</taxon>
    </lineage>
</organism>
<feature type="compositionally biased region" description="Acidic residues" evidence="3">
    <location>
        <begin position="248"/>
        <end position="258"/>
    </location>
</feature>
<dbReference type="Gene3D" id="3.40.50.150">
    <property type="entry name" value="Vaccinia Virus protein VP39"/>
    <property type="match status" value="1"/>
</dbReference>
<keyword evidence="2" id="KW-0949">S-adenosyl-L-methionine</keyword>
<dbReference type="Pfam" id="PF10294">
    <property type="entry name" value="Methyltransf_16"/>
    <property type="match status" value="1"/>
</dbReference>
<dbReference type="AlphaFoldDB" id="Q4SHY8"/>
<dbReference type="PANTHER" id="PTHR14614">
    <property type="entry name" value="HEPATOCELLULAR CARCINOMA-ASSOCIATED ANTIGEN"/>
    <property type="match status" value="1"/>
</dbReference>
<dbReference type="OrthoDB" id="413520at2759"/>
<evidence type="ECO:0000313" key="4">
    <source>
        <dbReference type="EMBL" id="CAF99744.1"/>
    </source>
</evidence>
<accession>Q4SHY8</accession>
<evidence type="ECO:0000256" key="1">
    <source>
        <dbReference type="ARBA" id="ARBA00022603"/>
    </source>
</evidence>
<dbReference type="GO" id="GO:0032259">
    <property type="term" value="P:methylation"/>
    <property type="evidence" value="ECO:0007669"/>
    <property type="project" value="UniProtKB-KW"/>
</dbReference>
<feature type="region of interest" description="Disordered" evidence="3">
    <location>
        <begin position="316"/>
        <end position="344"/>
    </location>
</feature>
<evidence type="ECO:0000256" key="2">
    <source>
        <dbReference type="ARBA" id="ARBA00022691"/>
    </source>
</evidence>
<reference evidence="4" key="2">
    <citation type="submission" date="2004-02" db="EMBL/GenBank/DDBJ databases">
        <authorList>
            <consortium name="Genoscope"/>
            <consortium name="Whitehead Institute Centre for Genome Research"/>
        </authorList>
    </citation>
    <scope>NUCLEOTIDE SEQUENCE</scope>
</reference>
<dbReference type="SUPFAM" id="SSF53335">
    <property type="entry name" value="S-adenosyl-L-methionine-dependent methyltransferases"/>
    <property type="match status" value="1"/>
</dbReference>
<feature type="compositionally biased region" description="Basic and acidic residues" evidence="3">
    <location>
        <begin position="278"/>
        <end position="290"/>
    </location>
</feature>
<dbReference type="CDD" id="cd02440">
    <property type="entry name" value="AdoMet_MTases"/>
    <property type="match status" value="1"/>
</dbReference>
<feature type="compositionally biased region" description="Polar residues" evidence="3">
    <location>
        <begin position="317"/>
        <end position="335"/>
    </location>
</feature>
<protein>
    <submittedName>
        <fullName evidence="4">(spotted green pufferfish) hypothetical protein</fullName>
    </submittedName>
</protein>
<keyword evidence="1" id="KW-0808">Transferase</keyword>